<sequence length="148" mass="16781">MIEKVVFMNMCMISDNKGNVLALDKVGKNYSGTTFPGGHVEAGETFIESVIREVFEETGLTIKNPKLMGIYHWISGDVRNVGFLYRTDEFEGKLISSDEGRVYWISEKDYLKKSLAPGMQHVWQIMHSDVPMECLQTITEEGIIAKIQ</sequence>
<dbReference type="CDD" id="cd18875">
    <property type="entry name" value="NUDIX_Hydrolase"/>
    <property type="match status" value="1"/>
</dbReference>
<feature type="domain" description="Nudix hydrolase" evidence="3">
    <location>
        <begin position="3"/>
        <end position="128"/>
    </location>
</feature>
<organism evidence="4 5">
    <name type="scientific">Lachnospira eligens</name>
    <dbReference type="NCBI Taxonomy" id="39485"/>
    <lineage>
        <taxon>Bacteria</taxon>
        <taxon>Bacillati</taxon>
        <taxon>Bacillota</taxon>
        <taxon>Clostridia</taxon>
        <taxon>Lachnospirales</taxon>
        <taxon>Lachnospiraceae</taxon>
        <taxon>Lachnospira</taxon>
    </lineage>
</organism>
<gene>
    <name evidence="4" type="ORF">DW811_10505</name>
</gene>
<evidence type="ECO:0000256" key="1">
    <source>
        <dbReference type="ARBA" id="ARBA00005582"/>
    </source>
</evidence>
<reference evidence="4 5" key="1">
    <citation type="submission" date="2018-08" db="EMBL/GenBank/DDBJ databases">
        <title>A genome reference for cultivated species of the human gut microbiota.</title>
        <authorList>
            <person name="Zou Y."/>
            <person name="Xue W."/>
            <person name="Luo G."/>
        </authorList>
    </citation>
    <scope>NUCLEOTIDE SEQUENCE [LARGE SCALE GENOMIC DNA]</scope>
    <source>
        <strain evidence="4 5">AM32-2AC</strain>
    </source>
</reference>
<name>A0A414D953_9FIRM</name>
<evidence type="ECO:0000256" key="2">
    <source>
        <dbReference type="ARBA" id="ARBA00022801"/>
    </source>
</evidence>
<protein>
    <submittedName>
        <fullName evidence="4">NUDIX domain-containing protein</fullName>
    </submittedName>
</protein>
<dbReference type="GO" id="GO:0016787">
    <property type="term" value="F:hydrolase activity"/>
    <property type="evidence" value="ECO:0007669"/>
    <property type="project" value="UniProtKB-KW"/>
</dbReference>
<evidence type="ECO:0000313" key="5">
    <source>
        <dbReference type="Proteomes" id="UP000284794"/>
    </source>
</evidence>
<dbReference type="PROSITE" id="PS51462">
    <property type="entry name" value="NUDIX"/>
    <property type="match status" value="1"/>
</dbReference>
<comment type="caution">
    <text evidence="4">The sequence shown here is derived from an EMBL/GenBank/DDBJ whole genome shotgun (WGS) entry which is preliminary data.</text>
</comment>
<dbReference type="PRINTS" id="PR00502">
    <property type="entry name" value="NUDIXFAMILY"/>
</dbReference>
<dbReference type="InterPro" id="IPR000086">
    <property type="entry name" value="NUDIX_hydrolase_dom"/>
</dbReference>
<dbReference type="AlphaFoldDB" id="A0A414D953"/>
<dbReference type="PANTHER" id="PTHR43736:SF1">
    <property type="entry name" value="DIHYDRONEOPTERIN TRIPHOSPHATE DIPHOSPHATASE"/>
    <property type="match status" value="1"/>
</dbReference>
<evidence type="ECO:0000313" key="4">
    <source>
        <dbReference type="EMBL" id="RHD07056.1"/>
    </source>
</evidence>
<dbReference type="RefSeq" id="WP_118148950.1">
    <property type="nucleotide sequence ID" value="NZ_QRNP01000030.1"/>
</dbReference>
<keyword evidence="2" id="KW-0378">Hydrolase</keyword>
<dbReference type="Pfam" id="PF00293">
    <property type="entry name" value="NUDIX"/>
    <property type="match status" value="1"/>
</dbReference>
<dbReference type="EMBL" id="QSIS01000015">
    <property type="protein sequence ID" value="RHD07056.1"/>
    <property type="molecule type" value="Genomic_DNA"/>
</dbReference>
<proteinExistence type="inferred from homology"/>
<dbReference type="SUPFAM" id="SSF55811">
    <property type="entry name" value="Nudix"/>
    <property type="match status" value="1"/>
</dbReference>
<dbReference type="Gene3D" id="3.90.79.10">
    <property type="entry name" value="Nucleoside Triphosphate Pyrophosphohydrolase"/>
    <property type="match status" value="1"/>
</dbReference>
<comment type="similarity">
    <text evidence="1">Belongs to the Nudix hydrolase family.</text>
</comment>
<accession>A0A414D953</accession>
<dbReference type="InterPro" id="IPR020476">
    <property type="entry name" value="Nudix_hydrolase"/>
</dbReference>
<dbReference type="Proteomes" id="UP000284794">
    <property type="component" value="Unassembled WGS sequence"/>
</dbReference>
<dbReference type="InterPro" id="IPR015797">
    <property type="entry name" value="NUDIX_hydrolase-like_dom_sf"/>
</dbReference>
<dbReference type="PANTHER" id="PTHR43736">
    <property type="entry name" value="ADP-RIBOSE PYROPHOSPHATASE"/>
    <property type="match status" value="1"/>
</dbReference>
<evidence type="ECO:0000259" key="3">
    <source>
        <dbReference type="PROSITE" id="PS51462"/>
    </source>
</evidence>